<dbReference type="CDD" id="cd18722">
    <property type="entry name" value="PIN_NicB-like"/>
    <property type="match status" value="1"/>
</dbReference>
<proteinExistence type="predicted"/>
<dbReference type="Gene3D" id="3.40.50.1010">
    <property type="entry name" value="5'-nuclease"/>
    <property type="match status" value="1"/>
</dbReference>
<dbReference type="KEGG" id="mmr:Mmar10_2212"/>
<dbReference type="STRING" id="394221.Mmar10_2212"/>
<evidence type="ECO:0000313" key="2">
    <source>
        <dbReference type="EMBL" id="ABI66504.1"/>
    </source>
</evidence>
<dbReference type="InterPro" id="IPR021139">
    <property type="entry name" value="NYN"/>
</dbReference>
<dbReference type="GO" id="GO:0004540">
    <property type="term" value="F:RNA nuclease activity"/>
    <property type="evidence" value="ECO:0007669"/>
    <property type="project" value="InterPro"/>
</dbReference>
<feature type="domain" description="NYN" evidence="1">
    <location>
        <begin position="90"/>
        <end position="179"/>
    </location>
</feature>
<evidence type="ECO:0000259" key="1">
    <source>
        <dbReference type="Pfam" id="PF01936"/>
    </source>
</evidence>
<organism evidence="2 3">
    <name type="scientific">Maricaulis maris (strain MCS10)</name>
    <name type="common">Caulobacter maris</name>
    <dbReference type="NCBI Taxonomy" id="394221"/>
    <lineage>
        <taxon>Bacteria</taxon>
        <taxon>Pseudomonadati</taxon>
        <taxon>Pseudomonadota</taxon>
        <taxon>Alphaproteobacteria</taxon>
        <taxon>Maricaulales</taxon>
        <taxon>Maricaulaceae</taxon>
        <taxon>Maricaulis</taxon>
    </lineage>
</organism>
<reference evidence="2 3" key="1">
    <citation type="submission" date="2006-08" db="EMBL/GenBank/DDBJ databases">
        <title>Complete sequence of Maricaulis maris MCS10.</title>
        <authorList>
            <consortium name="US DOE Joint Genome Institute"/>
            <person name="Copeland A."/>
            <person name="Lucas S."/>
            <person name="Lapidus A."/>
            <person name="Barry K."/>
            <person name="Detter J.C."/>
            <person name="Glavina del Rio T."/>
            <person name="Hammon N."/>
            <person name="Israni S."/>
            <person name="Dalin E."/>
            <person name="Tice H."/>
            <person name="Pitluck S."/>
            <person name="Saunders E."/>
            <person name="Brettin T."/>
            <person name="Bruce D."/>
            <person name="Han C."/>
            <person name="Tapia R."/>
            <person name="Gilna P."/>
            <person name="Schmutz J."/>
            <person name="Larimer F."/>
            <person name="Land M."/>
            <person name="Hauser L."/>
            <person name="Kyrpides N."/>
            <person name="Mikhailova N."/>
            <person name="Viollier P."/>
            <person name="Stephens C."/>
            <person name="Richardson P."/>
        </authorList>
    </citation>
    <scope>NUCLEOTIDE SEQUENCE [LARGE SCALE GENOMIC DNA]</scope>
    <source>
        <strain evidence="2 3">MCS10</strain>
    </source>
</reference>
<evidence type="ECO:0000313" key="3">
    <source>
        <dbReference type="Proteomes" id="UP000001964"/>
    </source>
</evidence>
<dbReference type="RefSeq" id="WP_011644149.1">
    <property type="nucleotide sequence ID" value="NC_008347.1"/>
</dbReference>
<dbReference type="Proteomes" id="UP000001964">
    <property type="component" value="Chromosome"/>
</dbReference>
<dbReference type="Pfam" id="PF01936">
    <property type="entry name" value="NYN"/>
    <property type="match status" value="1"/>
</dbReference>
<dbReference type="OrthoDB" id="9816043at2"/>
<name>Q0AMI9_MARMM</name>
<dbReference type="HOGENOM" id="CLU_085023_0_0_5"/>
<dbReference type="EMBL" id="CP000449">
    <property type="protein sequence ID" value="ABI66504.1"/>
    <property type="molecule type" value="Genomic_DNA"/>
</dbReference>
<sequence>MKVAVLIDGGFTRVLARKDGHSYNPDFIENLAHCVVSDRETLLRALYYDCEPFTGTVQLPVSGEDKEFSKSGKWLDDLARKDFFAVRKGVLKFRGFKPRKIPVSGRALSDQDFAPDFEQKGVDMRIGLDMATLSNGPKVERIVLISNDTDCVPAMKHARKAGVQLVLGVPPNQSPAHELAMHSDLTRTFAWPGRTQPKAPQ</sequence>
<gene>
    <name evidence="2" type="ordered locus">Mmar10_2212</name>
</gene>
<dbReference type="AlphaFoldDB" id="Q0AMI9"/>
<protein>
    <recommendedName>
        <fullName evidence="1">NYN domain-containing protein</fullName>
    </recommendedName>
</protein>
<accession>Q0AMI9</accession>
<keyword evidence="3" id="KW-1185">Reference proteome</keyword>
<dbReference type="eggNOG" id="COG1432">
    <property type="taxonomic scope" value="Bacteria"/>
</dbReference>